<feature type="transmembrane region" description="Helical" evidence="6">
    <location>
        <begin position="31"/>
        <end position="54"/>
    </location>
</feature>
<evidence type="ECO:0000256" key="1">
    <source>
        <dbReference type="ARBA" id="ARBA00004651"/>
    </source>
</evidence>
<evidence type="ECO:0000313" key="8">
    <source>
        <dbReference type="Proteomes" id="UP000189883"/>
    </source>
</evidence>
<dbReference type="PANTHER" id="PTHR30213">
    <property type="entry name" value="INNER MEMBRANE PROTEIN YHJD"/>
    <property type="match status" value="1"/>
</dbReference>
<keyword evidence="2" id="KW-1003">Cell membrane</keyword>
<protein>
    <submittedName>
        <fullName evidence="7">Ribonuclease bn</fullName>
    </submittedName>
</protein>
<dbReference type="RefSeq" id="WP_079207142.1">
    <property type="nucleotide sequence ID" value="NZ_CP011859.1"/>
</dbReference>
<dbReference type="Proteomes" id="UP000189883">
    <property type="component" value="Chromosome"/>
</dbReference>
<proteinExistence type="predicted"/>
<dbReference type="AlphaFoldDB" id="A0A1S7DRW3"/>
<comment type="subcellular location">
    <subcellularLocation>
        <location evidence="1">Cell membrane</location>
        <topology evidence="1">Multi-pass membrane protein</topology>
    </subcellularLocation>
</comment>
<keyword evidence="3 6" id="KW-0812">Transmembrane</keyword>
<dbReference type="PIRSF" id="PIRSF035875">
    <property type="entry name" value="RNase_BN"/>
    <property type="match status" value="1"/>
</dbReference>
<evidence type="ECO:0000256" key="2">
    <source>
        <dbReference type="ARBA" id="ARBA00022475"/>
    </source>
</evidence>
<dbReference type="InterPro" id="IPR017039">
    <property type="entry name" value="Virul_fac_BrkB"/>
</dbReference>
<dbReference type="PANTHER" id="PTHR30213:SF1">
    <property type="entry name" value="INNER MEMBRANE PROTEIN YHJD"/>
    <property type="match status" value="1"/>
</dbReference>
<accession>A0A1S7DRW3</accession>
<gene>
    <name evidence="7" type="ORF">AB406_0921</name>
</gene>
<evidence type="ECO:0000256" key="6">
    <source>
        <dbReference type="SAM" id="Phobius"/>
    </source>
</evidence>
<keyword evidence="5 6" id="KW-0472">Membrane</keyword>
<feature type="transmembrane region" description="Helical" evidence="6">
    <location>
        <begin position="93"/>
        <end position="114"/>
    </location>
</feature>
<sequence>MKDNLKFYWETIRKAGADWSNSNTDRDAAGIAYYAIFSIPGLLIILIWVMGIIFGDTNFQQKILQEVTKIMGEDTAKSLDGILISSMIDQDGIIMRIIGVVTLIFGATTLFFQLQKSLNELWGVKAAPQKAILKFLVDRANSLGMILIIGFLMMITMILSTLIGLTNDFISQHLGLETYYIIQIINTLVGFLIVVLLFALMFKVLPDVQLSWRSVWVGAFITAFLFTLGKSLLSLYFSHFKPTSAFGAAGSVILIMMWINYTCRLIFFGAVFTKVYTYRRGLKIQPSQHAKWTSDRREPSSY</sequence>
<keyword evidence="4 6" id="KW-1133">Transmembrane helix</keyword>
<dbReference type="Pfam" id="PF03631">
    <property type="entry name" value="Virul_fac_BrkB"/>
    <property type="match status" value="1"/>
</dbReference>
<evidence type="ECO:0000256" key="3">
    <source>
        <dbReference type="ARBA" id="ARBA00022692"/>
    </source>
</evidence>
<feature type="transmembrane region" description="Helical" evidence="6">
    <location>
        <begin position="214"/>
        <end position="233"/>
    </location>
</feature>
<evidence type="ECO:0000313" key="7">
    <source>
        <dbReference type="EMBL" id="AQY21873.1"/>
    </source>
</evidence>
<organism evidence="7 8">
    <name type="scientific">Riemerella anatipestifer</name>
    <name type="common">Moraxella anatipestifer</name>
    <dbReference type="NCBI Taxonomy" id="34085"/>
    <lineage>
        <taxon>Bacteria</taxon>
        <taxon>Pseudomonadati</taxon>
        <taxon>Bacteroidota</taxon>
        <taxon>Flavobacteriia</taxon>
        <taxon>Flavobacteriales</taxon>
        <taxon>Weeksellaceae</taxon>
        <taxon>Riemerella</taxon>
    </lineage>
</organism>
<evidence type="ECO:0000256" key="4">
    <source>
        <dbReference type="ARBA" id="ARBA00022989"/>
    </source>
</evidence>
<name>A0A1S7DRW3_RIEAN</name>
<feature type="transmembrane region" description="Helical" evidence="6">
    <location>
        <begin position="143"/>
        <end position="166"/>
    </location>
</feature>
<feature type="transmembrane region" description="Helical" evidence="6">
    <location>
        <begin position="245"/>
        <end position="272"/>
    </location>
</feature>
<reference evidence="7 8" key="1">
    <citation type="submission" date="2015-06" db="EMBL/GenBank/DDBJ databases">
        <title>R. anatipestifer strain HXb2 is the most virulent strain so far, and the genome sequence would help us uncover the pathogenesis.</title>
        <authorList>
            <person name="Hu Q."/>
            <person name="Qi J."/>
            <person name="Bo H."/>
            <person name="Liu G."/>
            <person name="Tao M."/>
            <person name="Ding Y."/>
            <person name="Xue Y."/>
        </authorList>
    </citation>
    <scope>NUCLEOTIDE SEQUENCE [LARGE SCALE GENOMIC DNA]</scope>
    <source>
        <strain evidence="7 8">HXb2</strain>
    </source>
</reference>
<evidence type="ECO:0000256" key="5">
    <source>
        <dbReference type="ARBA" id="ARBA00023136"/>
    </source>
</evidence>
<dbReference type="GO" id="GO:0005886">
    <property type="term" value="C:plasma membrane"/>
    <property type="evidence" value="ECO:0007669"/>
    <property type="project" value="UniProtKB-SubCell"/>
</dbReference>
<feature type="transmembrane region" description="Helical" evidence="6">
    <location>
        <begin position="178"/>
        <end position="202"/>
    </location>
</feature>
<dbReference type="EMBL" id="CP011859">
    <property type="protein sequence ID" value="AQY21873.1"/>
    <property type="molecule type" value="Genomic_DNA"/>
</dbReference>